<reference evidence="2 3" key="1">
    <citation type="submission" date="2021-02" db="EMBL/GenBank/DDBJ databases">
        <title>De Novo genome assembly of isolated myxobacteria.</title>
        <authorList>
            <person name="Stevens D.C."/>
        </authorList>
    </citation>
    <scope>NUCLEOTIDE SEQUENCE [LARGE SCALE GENOMIC DNA]</scope>
    <source>
        <strain evidence="3">SCPEA02</strain>
    </source>
</reference>
<dbReference type="InterPro" id="IPR016024">
    <property type="entry name" value="ARM-type_fold"/>
</dbReference>
<evidence type="ECO:0008006" key="4">
    <source>
        <dbReference type="Google" id="ProtNLM"/>
    </source>
</evidence>
<dbReference type="InterPro" id="IPR011989">
    <property type="entry name" value="ARM-like"/>
</dbReference>
<gene>
    <name evidence="2" type="ORF">JY651_26245</name>
</gene>
<dbReference type="EMBL" id="CP071090">
    <property type="protein sequence ID" value="QSQ18861.1"/>
    <property type="molecule type" value="Genomic_DNA"/>
</dbReference>
<name>A0ABX7NK82_9BACT</name>
<proteinExistence type="predicted"/>
<dbReference type="Proteomes" id="UP000662747">
    <property type="component" value="Chromosome"/>
</dbReference>
<dbReference type="RefSeq" id="WP_206720449.1">
    <property type="nucleotide sequence ID" value="NZ_CP071090.1"/>
</dbReference>
<dbReference type="Gene3D" id="1.25.10.10">
    <property type="entry name" value="Leucine-rich Repeat Variant"/>
    <property type="match status" value="1"/>
</dbReference>
<sequence>MRVLAVLLCSSWLLGAGPAHAGKPAPALLEAEALLEQASRAGQTAEAPFDPIDPSARAVAVTDVERVLRALLARCLAENKACKELNGFEKPESEEMERVVKSAQVLTWMLGQYGTTDVLPLLWQLDARGSFDAMRARDALQTRVMTGVLASRPCAPPSDEEVSRELASLGDFTALRVRGGKLVAVRPTPKELEDLAYFLVAVREAGPPVGEVQEPGGDWRSPAPANDTLDAAYKELSAARFRGDLQAMDTAARRYLGLLGYPGPLKANEENTYGWHGSRYASVMRELARVQEDVGAFAEAAALNRRASPGDGACGTGVDLVLKDQILAVIRTTEQHSGCRAVVAERLLDMDGELQSEDDPSPYGPARLREAGFDVARLYRGALVTRHRDIPVGELKQVLSSAKEPLRTAALRRLQERGPEAWEKRVQALEGFAAVVQREAVEPLLTLALTSLGGTQHRAVEALGRLVERPGFDPCSGEGGVSGSVIGSSWRRYIPKIGERCATSLKPRERDSVARRLLPLLESKDGRTREVTAEALGLLGSELAVPRLEQLATDGYISGAYFSGSGNADVPRYPVREAAAKALERFKPDEEQSE</sequence>
<feature type="signal peptide" evidence="1">
    <location>
        <begin position="1"/>
        <end position="21"/>
    </location>
</feature>
<evidence type="ECO:0000313" key="3">
    <source>
        <dbReference type="Proteomes" id="UP000662747"/>
    </source>
</evidence>
<organism evidence="2 3">
    <name type="scientific">Pyxidicoccus parkwayensis</name>
    <dbReference type="NCBI Taxonomy" id="2813578"/>
    <lineage>
        <taxon>Bacteria</taxon>
        <taxon>Pseudomonadati</taxon>
        <taxon>Myxococcota</taxon>
        <taxon>Myxococcia</taxon>
        <taxon>Myxococcales</taxon>
        <taxon>Cystobacterineae</taxon>
        <taxon>Myxococcaceae</taxon>
        <taxon>Pyxidicoccus</taxon>
    </lineage>
</organism>
<evidence type="ECO:0000256" key="1">
    <source>
        <dbReference type="SAM" id="SignalP"/>
    </source>
</evidence>
<evidence type="ECO:0000313" key="2">
    <source>
        <dbReference type="EMBL" id="QSQ18861.1"/>
    </source>
</evidence>
<keyword evidence="1" id="KW-0732">Signal</keyword>
<accession>A0ABX7NK82</accession>
<protein>
    <recommendedName>
        <fullName evidence="4">HEAT repeat domain-containing protein</fullName>
    </recommendedName>
</protein>
<dbReference type="SUPFAM" id="SSF48371">
    <property type="entry name" value="ARM repeat"/>
    <property type="match status" value="1"/>
</dbReference>
<feature type="chain" id="PRO_5047152407" description="HEAT repeat domain-containing protein" evidence="1">
    <location>
        <begin position="22"/>
        <end position="594"/>
    </location>
</feature>
<keyword evidence="3" id="KW-1185">Reference proteome</keyword>